<organism evidence="12 13">
    <name type="scientific">[Emmonsia] crescens</name>
    <dbReference type="NCBI Taxonomy" id="73230"/>
    <lineage>
        <taxon>Eukaryota</taxon>
        <taxon>Fungi</taxon>
        <taxon>Dikarya</taxon>
        <taxon>Ascomycota</taxon>
        <taxon>Pezizomycotina</taxon>
        <taxon>Eurotiomycetes</taxon>
        <taxon>Eurotiomycetidae</taxon>
        <taxon>Onygenales</taxon>
        <taxon>Ajellomycetaceae</taxon>
        <taxon>Emergomyces</taxon>
    </lineage>
</organism>
<keyword evidence="6 11" id="KW-1133">Transmembrane helix</keyword>
<comment type="subcellular location">
    <subcellularLocation>
        <location evidence="1">Membrane</location>
        <topology evidence="1">Multi-pass membrane protein</topology>
    </subcellularLocation>
</comment>
<feature type="transmembrane region" description="Helical" evidence="11">
    <location>
        <begin position="252"/>
        <end position="272"/>
    </location>
</feature>
<sequence>MDTTPANPSYNPNPTTSPAASTEHDTPRKPGARRAAARDHIKHFAIPDTHRNNLVATVGEFVGTFLFLFYPFASGIIANDVVTPAGGTKDPTVLLYTSLGFGVSLAVNVWIFYRVTGGMFNPVVTLALLLLGGIQPLRAALVIVAQLLGGIAAAGVASALFPNPLTVGTRLGGGASIAQGLFIEVFLTALLVITIIMLAAVKHKGTFLAPVGIGLAFFLTQLVGIPFTGASLNPARSLGPDVINRSFPSYHWIYWLGPVLGSLMAVGWYYFLRVLRFQTCNPEQDADHEKEVHEGEGMMTVTGGGTGADDEAFAPNV</sequence>
<evidence type="ECO:0000256" key="7">
    <source>
        <dbReference type="ARBA" id="ARBA00023136"/>
    </source>
</evidence>
<comment type="caution">
    <text evidence="12">The sequence shown here is derived from an EMBL/GenBank/DDBJ whole genome shotgun (WGS) entry which is preliminary data.</text>
</comment>
<evidence type="ECO:0000256" key="9">
    <source>
        <dbReference type="RuleBase" id="RU000477"/>
    </source>
</evidence>
<keyword evidence="4 9" id="KW-0812">Transmembrane</keyword>
<dbReference type="InterPro" id="IPR023271">
    <property type="entry name" value="Aquaporin-like"/>
</dbReference>
<evidence type="ECO:0000256" key="3">
    <source>
        <dbReference type="ARBA" id="ARBA00022448"/>
    </source>
</evidence>
<comment type="catalytic activity">
    <reaction evidence="8">
        <text>H2O(in) = H2O(out)</text>
        <dbReference type="Rhea" id="RHEA:29667"/>
        <dbReference type="ChEBI" id="CHEBI:15377"/>
    </reaction>
</comment>
<dbReference type="InterPro" id="IPR000425">
    <property type="entry name" value="MIP"/>
</dbReference>
<proteinExistence type="inferred from homology"/>
<evidence type="ECO:0000256" key="8">
    <source>
        <dbReference type="ARBA" id="ARBA00034651"/>
    </source>
</evidence>
<evidence type="ECO:0000313" key="12">
    <source>
        <dbReference type="EMBL" id="PGH34227.1"/>
    </source>
</evidence>
<feature type="transmembrane region" description="Helical" evidence="11">
    <location>
        <begin position="119"/>
        <end position="134"/>
    </location>
</feature>
<dbReference type="PRINTS" id="PR00783">
    <property type="entry name" value="MINTRINSICP"/>
</dbReference>
<accession>A0A2B7ZN52</accession>
<evidence type="ECO:0000256" key="10">
    <source>
        <dbReference type="SAM" id="MobiDB-lite"/>
    </source>
</evidence>
<evidence type="ECO:0000256" key="1">
    <source>
        <dbReference type="ARBA" id="ARBA00004141"/>
    </source>
</evidence>
<evidence type="ECO:0000256" key="4">
    <source>
        <dbReference type="ARBA" id="ARBA00022692"/>
    </source>
</evidence>
<feature type="transmembrane region" description="Helical" evidence="11">
    <location>
        <begin position="207"/>
        <end position="232"/>
    </location>
</feature>
<dbReference type="InterPro" id="IPR034294">
    <property type="entry name" value="Aquaporin_transptr"/>
</dbReference>
<dbReference type="VEuPathDB" id="FungiDB:EMCG_02146"/>
<dbReference type="EMBL" id="PDND01000044">
    <property type="protein sequence ID" value="PGH34227.1"/>
    <property type="molecule type" value="Genomic_DNA"/>
</dbReference>
<dbReference type="GO" id="GO:0015250">
    <property type="term" value="F:water channel activity"/>
    <property type="evidence" value="ECO:0007669"/>
    <property type="project" value="TreeGrafter"/>
</dbReference>
<dbReference type="Gene3D" id="1.20.1080.10">
    <property type="entry name" value="Glycerol uptake facilitator protein"/>
    <property type="match status" value="1"/>
</dbReference>
<reference evidence="12 13" key="1">
    <citation type="submission" date="2017-10" db="EMBL/GenBank/DDBJ databases">
        <title>Comparative genomics in systemic dimorphic fungi from Ajellomycetaceae.</title>
        <authorList>
            <person name="Munoz J.F."/>
            <person name="Mcewen J.G."/>
            <person name="Clay O.K."/>
            <person name="Cuomo C.A."/>
        </authorList>
    </citation>
    <scope>NUCLEOTIDE SEQUENCE [LARGE SCALE GENOMIC DNA]</scope>
    <source>
        <strain evidence="12 13">UAMH4076</strain>
    </source>
</reference>
<keyword evidence="7 11" id="KW-0472">Membrane</keyword>
<keyword evidence="5" id="KW-0677">Repeat</keyword>
<dbReference type="FunFam" id="1.20.1080.10:FF:000014">
    <property type="entry name" value="Aquaporin 1"/>
    <property type="match status" value="1"/>
</dbReference>
<dbReference type="PANTHER" id="PTHR19139">
    <property type="entry name" value="AQUAPORIN TRANSPORTER"/>
    <property type="match status" value="1"/>
</dbReference>
<dbReference type="AlphaFoldDB" id="A0A2B7ZN52"/>
<evidence type="ECO:0000256" key="6">
    <source>
        <dbReference type="ARBA" id="ARBA00022989"/>
    </source>
</evidence>
<evidence type="ECO:0000256" key="5">
    <source>
        <dbReference type="ARBA" id="ARBA00022737"/>
    </source>
</evidence>
<evidence type="ECO:0000256" key="11">
    <source>
        <dbReference type="SAM" id="Phobius"/>
    </source>
</evidence>
<gene>
    <name evidence="12" type="ORF">GX50_02904</name>
</gene>
<dbReference type="GO" id="GO:0005886">
    <property type="term" value="C:plasma membrane"/>
    <property type="evidence" value="ECO:0007669"/>
    <property type="project" value="TreeGrafter"/>
</dbReference>
<dbReference type="Pfam" id="PF00230">
    <property type="entry name" value="MIP"/>
    <property type="match status" value="1"/>
</dbReference>
<feature type="transmembrane region" description="Helical" evidence="11">
    <location>
        <begin position="61"/>
        <end position="81"/>
    </location>
</feature>
<evidence type="ECO:0000313" key="13">
    <source>
        <dbReference type="Proteomes" id="UP000226031"/>
    </source>
</evidence>
<keyword evidence="13" id="KW-1185">Reference proteome</keyword>
<feature type="transmembrane region" description="Helical" evidence="11">
    <location>
        <begin position="141"/>
        <end position="161"/>
    </location>
</feature>
<comment type="similarity">
    <text evidence="2 9">Belongs to the MIP/aquaporin (TC 1.A.8) family.</text>
</comment>
<feature type="transmembrane region" description="Helical" evidence="11">
    <location>
        <begin position="181"/>
        <end position="200"/>
    </location>
</feature>
<dbReference type="STRING" id="73230.A0A2B7ZN52"/>
<dbReference type="Proteomes" id="UP000226031">
    <property type="component" value="Unassembled WGS sequence"/>
</dbReference>
<dbReference type="PANTHER" id="PTHR19139:SF199">
    <property type="entry name" value="MIP17260P"/>
    <property type="match status" value="1"/>
</dbReference>
<name>A0A2B7ZN52_9EURO</name>
<keyword evidence="3 9" id="KW-0813">Transport</keyword>
<evidence type="ECO:0000256" key="2">
    <source>
        <dbReference type="ARBA" id="ARBA00006175"/>
    </source>
</evidence>
<dbReference type="SUPFAM" id="SSF81338">
    <property type="entry name" value="Aquaporin-like"/>
    <property type="match status" value="1"/>
</dbReference>
<feature type="compositionally biased region" description="Low complexity" evidence="10">
    <location>
        <begin position="1"/>
        <end position="19"/>
    </location>
</feature>
<feature type="region of interest" description="Disordered" evidence="10">
    <location>
        <begin position="1"/>
        <end position="33"/>
    </location>
</feature>
<protein>
    <submittedName>
        <fullName evidence="12">Aquaporin rerated protein, other eukaryote</fullName>
    </submittedName>
</protein>